<dbReference type="RefSeq" id="WP_093686900.1">
    <property type="nucleotide sequence ID" value="NZ_FNBU01000001.1"/>
</dbReference>
<feature type="signal peptide" evidence="1">
    <location>
        <begin position="1"/>
        <end position="21"/>
    </location>
</feature>
<dbReference type="AlphaFoldDB" id="A0A1G7HET2"/>
<dbReference type="Pfam" id="PF06082">
    <property type="entry name" value="YjbH"/>
    <property type="match status" value="1"/>
</dbReference>
<dbReference type="STRING" id="1123285.SAMN05660235_00011"/>
<accession>A0A1G7HET2</accession>
<dbReference type="EMBL" id="FNBU01000001">
    <property type="protein sequence ID" value="SDE98997.1"/>
    <property type="molecule type" value="Genomic_DNA"/>
</dbReference>
<evidence type="ECO:0000256" key="1">
    <source>
        <dbReference type="SAM" id="SignalP"/>
    </source>
</evidence>
<gene>
    <name evidence="2" type="ORF">SAMN05660235_00011</name>
</gene>
<dbReference type="Proteomes" id="UP000243333">
    <property type="component" value="Unassembled WGS sequence"/>
</dbReference>
<protein>
    <submittedName>
        <fullName evidence="2">Exopolysaccharide biosynthesis protein YbjH</fullName>
    </submittedName>
</protein>
<evidence type="ECO:0000313" key="3">
    <source>
        <dbReference type="Proteomes" id="UP000243333"/>
    </source>
</evidence>
<dbReference type="InterPro" id="IPR010344">
    <property type="entry name" value="YbjH"/>
</dbReference>
<feature type="chain" id="PRO_5017487190" evidence="1">
    <location>
        <begin position="22"/>
        <end position="208"/>
    </location>
</feature>
<sequence>MKKTLLAAVCALLVGTASAAAAPSVNGSTGLINTPSADTLHSGQFSLGYYNLEDGGVGVFNMNLAKNLEIGVAGFRYDSKADDTFLNAKLSLVPETVLSPGIAIGLEDINDERERTGYIVASKALPFGFRVHAGVGDGRYDGFFAGLEKTINPVSIVTGNSTFPATTLIAEYDGKDMNYGARLSIVPGLKIDAGWRNHDPYIGISFTK</sequence>
<evidence type="ECO:0000313" key="2">
    <source>
        <dbReference type="EMBL" id="SDE98997.1"/>
    </source>
</evidence>
<dbReference type="OrthoDB" id="3034544at2"/>
<organism evidence="2 3">
    <name type="scientific">Sporolituus thermophilus DSM 23256</name>
    <dbReference type="NCBI Taxonomy" id="1123285"/>
    <lineage>
        <taxon>Bacteria</taxon>
        <taxon>Bacillati</taxon>
        <taxon>Bacillota</taxon>
        <taxon>Negativicutes</taxon>
        <taxon>Selenomonadales</taxon>
        <taxon>Sporomusaceae</taxon>
        <taxon>Sporolituus</taxon>
    </lineage>
</organism>
<reference evidence="3" key="1">
    <citation type="submission" date="2016-10" db="EMBL/GenBank/DDBJ databases">
        <authorList>
            <person name="Varghese N."/>
            <person name="Submissions S."/>
        </authorList>
    </citation>
    <scope>NUCLEOTIDE SEQUENCE [LARGE SCALE GENOMIC DNA]</scope>
    <source>
        <strain evidence="3">DSM 23256</strain>
    </source>
</reference>
<name>A0A1G7HET2_9FIRM</name>
<keyword evidence="3" id="KW-1185">Reference proteome</keyword>
<proteinExistence type="predicted"/>
<keyword evidence="1" id="KW-0732">Signal</keyword>